<evidence type="ECO:0000313" key="2">
    <source>
        <dbReference type="EMBL" id="KYC92503.1"/>
    </source>
</evidence>
<gene>
    <name evidence="2" type="ORF">B4102_3722</name>
</gene>
<accession>A0A150KL07</accession>
<organism evidence="2 3">
    <name type="scientific">Heyndrickxia sporothermodurans</name>
    <dbReference type="NCBI Taxonomy" id="46224"/>
    <lineage>
        <taxon>Bacteria</taxon>
        <taxon>Bacillati</taxon>
        <taxon>Bacillota</taxon>
        <taxon>Bacilli</taxon>
        <taxon>Bacillales</taxon>
        <taxon>Bacillaceae</taxon>
        <taxon>Heyndrickxia</taxon>
    </lineage>
</organism>
<dbReference type="AlphaFoldDB" id="A0A150KL07"/>
<feature type="compositionally biased region" description="Pro residues" evidence="1">
    <location>
        <begin position="101"/>
        <end position="119"/>
    </location>
</feature>
<feature type="compositionally biased region" description="Gly residues" evidence="1">
    <location>
        <begin position="58"/>
        <end position="86"/>
    </location>
</feature>
<comment type="caution">
    <text evidence="2">The sequence shown here is derived from an EMBL/GenBank/DDBJ whole genome shotgun (WGS) entry which is preliminary data.</text>
</comment>
<name>A0A150KL07_9BACI</name>
<evidence type="ECO:0008006" key="4">
    <source>
        <dbReference type="Google" id="ProtNLM"/>
    </source>
</evidence>
<dbReference type="RefSeq" id="WP_308810760.1">
    <property type="nucleotide sequence ID" value="NZ_CP066701.1"/>
</dbReference>
<dbReference type="PATRIC" id="fig|46224.3.peg.559"/>
<dbReference type="STRING" id="46224.B4102_3722"/>
<dbReference type="Proteomes" id="UP000075666">
    <property type="component" value="Unassembled WGS sequence"/>
</dbReference>
<proteinExistence type="predicted"/>
<dbReference type="EMBL" id="LQYN01000110">
    <property type="protein sequence ID" value="KYC92503.1"/>
    <property type="molecule type" value="Genomic_DNA"/>
</dbReference>
<keyword evidence="3" id="KW-1185">Reference proteome</keyword>
<evidence type="ECO:0000256" key="1">
    <source>
        <dbReference type="SAM" id="MobiDB-lite"/>
    </source>
</evidence>
<reference evidence="2 3" key="1">
    <citation type="submission" date="2016-01" db="EMBL/GenBank/DDBJ databases">
        <title>Genome Sequences of Twelve Sporeforming Bacillus Species Isolated from Foods.</title>
        <authorList>
            <person name="Berendsen E.M."/>
            <person name="Wells-Bennik M.H."/>
            <person name="Krawcyk A.O."/>
            <person name="De Jong A."/>
            <person name="Holsappel S."/>
            <person name="Eijlander R.T."/>
            <person name="Kuipers O.P."/>
        </authorList>
    </citation>
    <scope>NUCLEOTIDE SEQUENCE [LARGE SCALE GENOMIC DNA]</scope>
    <source>
        <strain evidence="2 3">B4102</strain>
    </source>
</reference>
<protein>
    <recommendedName>
        <fullName evidence="4">Transporter</fullName>
    </recommendedName>
</protein>
<sequence>MYWDHDYYRQQLLPNLGNMNQSGGLLKPFQGSGNNQVFPFGNATGQGQWHPTGPPPGQGQGPSPGQGQGQGFPPGLPPGQGQGQGFPPGPPPGQGQGQGFPPGPPPGQGQGFPPGPPPGAGQGTQSGSHSSSPSVYAVDPGAFKGCLHRYTRVRLRNGQRFWFYPTFIGRTSVAGYRWINNRWRYEGMDTNRIVSFNCS</sequence>
<evidence type="ECO:0000313" key="3">
    <source>
        <dbReference type="Proteomes" id="UP000075666"/>
    </source>
</evidence>
<feature type="compositionally biased region" description="Low complexity" evidence="1">
    <location>
        <begin position="123"/>
        <end position="134"/>
    </location>
</feature>
<feature type="region of interest" description="Disordered" evidence="1">
    <location>
        <begin position="27"/>
        <end position="136"/>
    </location>
</feature>